<reference evidence="1" key="1">
    <citation type="journal article" date="2021" name="Proc. Natl. Acad. Sci. U.S.A.">
        <title>A Catalog of Tens of Thousands of Viruses from Human Metagenomes Reveals Hidden Associations with Chronic Diseases.</title>
        <authorList>
            <person name="Tisza M.J."/>
            <person name="Buck C.B."/>
        </authorList>
    </citation>
    <scope>NUCLEOTIDE SEQUENCE</scope>
    <source>
        <strain evidence="1">Ctuch15</strain>
    </source>
</reference>
<sequence length="106" mass="12726">MHEKERKTAQLMEETIRSQDMEALRYVMESPLGRHFMARLLDTTRIYSPLSNETTLLDEGRRRVGLEYLKLIQSMGLEGMKFLHQMEEEYAKKRIELERMKTTWKS</sequence>
<protein>
    <submittedName>
        <fullName evidence="1">Uncharacterized protein</fullName>
    </submittedName>
</protein>
<proteinExistence type="predicted"/>
<accession>A0A8S5T2U9</accession>
<organism evidence="1">
    <name type="scientific">Podoviridae sp. ctuch15</name>
    <dbReference type="NCBI Taxonomy" id="2827752"/>
    <lineage>
        <taxon>Viruses</taxon>
        <taxon>Duplodnaviria</taxon>
        <taxon>Heunggongvirae</taxon>
        <taxon>Uroviricota</taxon>
        <taxon>Caudoviricetes</taxon>
    </lineage>
</organism>
<dbReference type="EMBL" id="BK032731">
    <property type="protein sequence ID" value="DAF57295.1"/>
    <property type="molecule type" value="Genomic_DNA"/>
</dbReference>
<name>A0A8S5T2U9_9CAUD</name>
<evidence type="ECO:0000313" key="1">
    <source>
        <dbReference type="EMBL" id="DAF57295.1"/>
    </source>
</evidence>